<evidence type="ECO:0000313" key="3">
    <source>
        <dbReference type="Proteomes" id="UP000442535"/>
    </source>
</evidence>
<dbReference type="GO" id="GO:0030288">
    <property type="term" value="C:outer membrane-bounded periplasmic space"/>
    <property type="evidence" value="ECO:0007669"/>
    <property type="project" value="TreeGrafter"/>
</dbReference>
<keyword evidence="3" id="KW-1185">Reference proteome</keyword>
<protein>
    <submittedName>
        <fullName evidence="2">Thiamine ABC transporter substrate-binding protein</fullName>
    </submittedName>
</protein>
<gene>
    <name evidence="2" type="ORF">FYJ63_09085</name>
</gene>
<dbReference type="Proteomes" id="UP000442535">
    <property type="component" value="Unassembled WGS sequence"/>
</dbReference>
<dbReference type="Gene3D" id="3.40.190.10">
    <property type="entry name" value="Periplasmic binding protein-like II"/>
    <property type="match status" value="2"/>
</dbReference>
<evidence type="ECO:0000256" key="1">
    <source>
        <dbReference type="ARBA" id="ARBA00022729"/>
    </source>
</evidence>
<keyword evidence="1" id="KW-0732">Signal</keyword>
<dbReference type="InterPro" id="IPR005948">
    <property type="entry name" value="ThiB-like"/>
</dbReference>
<dbReference type="GO" id="GO:0015888">
    <property type="term" value="P:thiamine transport"/>
    <property type="evidence" value="ECO:0007669"/>
    <property type="project" value="InterPro"/>
</dbReference>
<evidence type="ECO:0000313" key="2">
    <source>
        <dbReference type="EMBL" id="MST50377.1"/>
    </source>
</evidence>
<dbReference type="GO" id="GO:0030976">
    <property type="term" value="F:thiamine pyrophosphate binding"/>
    <property type="evidence" value="ECO:0007669"/>
    <property type="project" value="TreeGrafter"/>
</dbReference>
<organism evidence="2 3">
    <name type="scientific">Mobiluncus porci</name>
    <dbReference type="NCBI Taxonomy" id="2652278"/>
    <lineage>
        <taxon>Bacteria</taxon>
        <taxon>Bacillati</taxon>
        <taxon>Actinomycetota</taxon>
        <taxon>Actinomycetes</taxon>
        <taxon>Actinomycetales</taxon>
        <taxon>Actinomycetaceae</taxon>
        <taxon>Mobiluncus</taxon>
    </lineage>
</organism>
<proteinExistence type="predicted"/>
<dbReference type="RefSeq" id="WP_154545964.1">
    <property type="nucleotide sequence ID" value="NZ_VUMY01000017.1"/>
</dbReference>
<dbReference type="PANTHER" id="PTHR30006">
    <property type="entry name" value="THIAMINE-BINDING PERIPLASMIC PROTEIN-RELATED"/>
    <property type="match status" value="1"/>
</dbReference>
<dbReference type="GO" id="GO:0030975">
    <property type="term" value="F:thiamine binding"/>
    <property type="evidence" value="ECO:0007669"/>
    <property type="project" value="InterPro"/>
</dbReference>
<name>A0A7K0K4G5_9ACTO</name>
<dbReference type="AlphaFoldDB" id="A0A7K0K4G5"/>
<dbReference type="Pfam" id="PF13416">
    <property type="entry name" value="SBP_bac_8"/>
    <property type="match status" value="1"/>
</dbReference>
<accession>A0A7K0K4G5</accession>
<dbReference type="NCBIfam" id="TIGR01254">
    <property type="entry name" value="sfuA"/>
    <property type="match status" value="1"/>
</dbReference>
<dbReference type="CDD" id="cd13545">
    <property type="entry name" value="PBP2_TbpA"/>
    <property type="match status" value="1"/>
</dbReference>
<comment type="caution">
    <text evidence="2">The sequence shown here is derived from an EMBL/GenBank/DDBJ whole genome shotgun (WGS) entry which is preliminary data.</text>
</comment>
<dbReference type="SUPFAM" id="SSF53850">
    <property type="entry name" value="Periplasmic binding protein-like II"/>
    <property type="match status" value="1"/>
</dbReference>
<dbReference type="InterPro" id="IPR006059">
    <property type="entry name" value="SBP"/>
</dbReference>
<reference evidence="2 3" key="1">
    <citation type="submission" date="2019-08" db="EMBL/GenBank/DDBJ databases">
        <title>In-depth cultivation of the pig gut microbiome towards novel bacterial diversity and tailored functional studies.</title>
        <authorList>
            <person name="Wylensek D."/>
            <person name="Hitch T.C.A."/>
            <person name="Clavel T."/>
        </authorList>
    </citation>
    <scope>NUCLEOTIDE SEQUENCE [LARGE SCALE GENOMIC DNA]</scope>
    <source>
        <strain evidence="2 3">RF-GAM-744-WT-7</strain>
    </source>
</reference>
<dbReference type="PANTHER" id="PTHR30006:SF2">
    <property type="entry name" value="ABC TRANSPORTER SUBSTRATE-BINDING PROTEIN"/>
    <property type="match status" value="1"/>
</dbReference>
<dbReference type="EMBL" id="VUMY01000017">
    <property type="protein sequence ID" value="MST50377.1"/>
    <property type="molecule type" value="Genomic_DNA"/>
</dbReference>
<sequence>MFENLGLSKGRSRHVGAGLVTGGIVLSAALALAGCTSSTPASKTASPSASEGSSNGTVTLVAYDSFPLSDETKAAFEKESGYKLNVVKSGDGVEMTNKVVLTKDAPLGDAVFGMDNNTAQDAVKAGALADFSEKLAPSVEKIRGEEKQLVPVDQGEVCVNYDIAYFKDKGLNPPASFDDLAAAPYKGLTVVESPQTSTPGLAFMLATVNAKGEAGWQEYWKSLKANGVKVVDSWDTAFNADFTAGGNENKSAAFPIMVSYASSPAWAVNEAGDASTIGNVPATCYSQTEYAAVLANAKNPEGAAALVKFLTEETAQKDLTENNYMYPVLDSVTLPEPLAKFGAPSGQAQSLDPVKVSENRENWVRSWTEIMG</sequence>